<sequence length="311" mass="35436">MKKLVELCIIAATLLISNACKEKIQTQDVAAVTPEKVIEKKEPKPLSNQFKKYWYNGTAEITSYNLEQARYGELRKGSAVLVFVTEPFSAKKQVKADNPDKTSVPVLKLNSTKKFYTGIYPYSVMSSTFYPVGDNSASLKITNSVQEWCGQVFSQLNNKDKFEVSSFSYFESEGDKNFSLDKNILENDLWAKIRINPDSLPTGKLQIIPSFQYIRFSHKKLKAYTANITKTQKDNVTVYSIDYPDLKRNLTITYTTAFPHTIESFTETHKSGFGTDIKMLTTKATLNKRINTAYWQQNSNKDLHFRDSLGL</sequence>
<organism evidence="1 2">
    <name type="scientific">Cellulophaga geojensis KL-A</name>
    <dbReference type="NCBI Taxonomy" id="1328323"/>
    <lineage>
        <taxon>Bacteria</taxon>
        <taxon>Pseudomonadati</taxon>
        <taxon>Bacteroidota</taxon>
        <taxon>Flavobacteriia</taxon>
        <taxon>Flavobacteriales</taxon>
        <taxon>Flavobacteriaceae</taxon>
        <taxon>Cellulophaga</taxon>
    </lineage>
</organism>
<gene>
    <name evidence="1" type="ORF">KLA_09809</name>
</gene>
<comment type="caution">
    <text evidence="1">The sequence shown here is derived from an EMBL/GenBank/DDBJ whole genome shotgun (WGS) entry which is preliminary data.</text>
</comment>
<proteinExistence type="predicted"/>
<evidence type="ECO:0000313" key="1">
    <source>
        <dbReference type="EMBL" id="EWH13416.1"/>
    </source>
</evidence>
<accession>A0ABN0RNB7</accession>
<keyword evidence="2" id="KW-1185">Reference proteome</keyword>
<reference evidence="1 2" key="1">
    <citation type="journal article" date="2014" name="Genome Announc.">
        <title>Draft Genome Sequence of the Carrageenan-Degrading Bacterium Cellulophaga sp. Strain KL-A, Isolated from Decaying Marine Algae.</title>
        <authorList>
            <person name="Shan D."/>
            <person name="Ying J."/>
            <person name="Li X."/>
            <person name="Gao Z."/>
            <person name="Wei G."/>
            <person name="Shao Z."/>
        </authorList>
    </citation>
    <scope>NUCLEOTIDE SEQUENCE [LARGE SCALE GENOMIC DNA]</scope>
    <source>
        <strain evidence="1 2">KL-A</strain>
    </source>
</reference>
<name>A0ABN0RNB7_9FLAO</name>
<dbReference type="Proteomes" id="UP000019275">
    <property type="component" value="Unassembled WGS sequence"/>
</dbReference>
<protein>
    <submittedName>
        <fullName evidence="1">Maf-like protein</fullName>
    </submittedName>
</protein>
<dbReference type="EMBL" id="ARZX01000011">
    <property type="protein sequence ID" value="EWH13416.1"/>
    <property type="molecule type" value="Genomic_DNA"/>
</dbReference>
<dbReference type="RefSeq" id="WP_034645436.1">
    <property type="nucleotide sequence ID" value="NZ_ARZX01000011.1"/>
</dbReference>
<evidence type="ECO:0000313" key="2">
    <source>
        <dbReference type="Proteomes" id="UP000019275"/>
    </source>
</evidence>